<gene>
    <name evidence="2" type="ORF">EJB05_46053</name>
</gene>
<feature type="region of interest" description="Disordered" evidence="1">
    <location>
        <begin position="446"/>
        <end position="467"/>
    </location>
</feature>
<protein>
    <submittedName>
        <fullName evidence="2">Uncharacterized protein</fullName>
    </submittedName>
</protein>
<dbReference type="Gramene" id="TVU12409">
    <property type="protein sequence ID" value="TVU12409"/>
    <property type="gene ID" value="EJB05_46053"/>
</dbReference>
<feature type="region of interest" description="Disordered" evidence="1">
    <location>
        <begin position="1"/>
        <end position="26"/>
    </location>
</feature>
<feature type="compositionally biased region" description="Polar residues" evidence="1">
    <location>
        <begin position="794"/>
        <end position="807"/>
    </location>
</feature>
<dbReference type="PANTHER" id="PTHR10782:SF4">
    <property type="entry name" value="TONALLI, ISOFORM E"/>
    <property type="match status" value="1"/>
</dbReference>
<dbReference type="OrthoDB" id="10263264at2759"/>
<evidence type="ECO:0000313" key="3">
    <source>
        <dbReference type="Proteomes" id="UP000324897"/>
    </source>
</evidence>
<reference evidence="2 3" key="1">
    <citation type="journal article" date="2019" name="Sci. Rep.">
        <title>A high-quality genome of Eragrostis curvula grass provides insights into Poaceae evolution and supports new strategies to enhance forage quality.</title>
        <authorList>
            <person name="Carballo J."/>
            <person name="Santos B.A.C.M."/>
            <person name="Zappacosta D."/>
            <person name="Garbus I."/>
            <person name="Selva J.P."/>
            <person name="Gallo C.A."/>
            <person name="Diaz A."/>
            <person name="Albertini E."/>
            <person name="Caccamo M."/>
            <person name="Echenique V."/>
        </authorList>
    </citation>
    <scope>NUCLEOTIDE SEQUENCE [LARGE SCALE GENOMIC DNA]</scope>
    <source>
        <strain evidence="3">cv. Victoria</strain>
        <tissue evidence="2">Leaf</tissue>
    </source>
</reference>
<accession>A0A5J9TLX9</accession>
<feature type="compositionally biased region" description="Pro residues" evidence="1">
    <location>
        <begin position="8"/>
        <end position="24"/>
    </location>
</feature>
<dbReference type="GO" id="GO:0061665">
    <property type="term" value="F:SUMO ligase activity"/>
    <property type="evidence" value="ECO:0007669"/>
    <property type="project" value="TreeGrafter"/>
</dbReference>
<dbReference type="InterPro" id="IPR013083">
    <property type="entry name" value="Znf_RING/FYVE/PHD"/>
</dbReference>
<feature type="region of interest" description="Disordered" evidence="1">
    <location>
        <begin position="714"/>
        <end position="813"/>
    </location>
</feature>
<dbReference type="EMBL" id="RWGY01000039">
    <property type="protein sequence ID" value="TVU12409.1"/>
    <property type="molecule type" value="Genomic_DNA"/>
</dbReference>
<feature type="compositionally biased region" description="Polar residues" evidence="1">
    <location>
        <begin position="594"/>
        <end position="604"/>
    </location>
</feature>
<sequence length="813" mass="87922">MVSAAASPPHPPPGPQAPPPPPPLNDQQQKALIVNAYRLKAISERIQAHLFGFAVLPAGELAHLVYAFARGIDFALSAGDVPVMAKEIPGLLRKVYDLRKDPFIQSSIMVLIISCKNACFKEWFQPTDSTDIHGMANELSRSFCTSHGQAANDSTVLETILKVMPRYYPQLKFERLITSMEAKVGYDILMTDFFIDRNIPRDEKIRLLVVQKDNLDASSCITNPPHVSFLVNGKGVDKRTNIAMETGPQFPTDITKMLKFGANIIQAVGYFNANYIIAIAFINDSTPVGAPTLDDYAQPVSVSPADSDVLEGPSRVSLNCPISFRRIKTPIKGRLCKHYQILQETGDDVIDVLIYVDGSWKVDMAQADKSERHTGNAIQQTGGNVETDSSSPQVIDLINGNDAGDLPMDWTSASEDTKPLMNDQDLSVADYLPNLPINAPAQAEDLNRLNGTSGGSNTALSSRQNSLLPSTGGFNSSSFGTLESILPQNVLHPVITDAVSPSLETSTPTSGMQHASDIVQLQSQTGPLHVSEARRYPIPRNPRREPIGVQALPVPQQYSGSSRRLQPSTFNCPPPIPLSSPASSTHQAHHVTNLDSVTTRNNGVGSLPRTPSAGPLLHRQSTMQDMWNTSSYLSSRVIGLAAPHYMGPQQSPAVAGHAGGANAYRSGPPPDQFMLQNWMMNQSALAASGQNSAAAQFRPAQADVQSHLFPAQQSQALRPQAGPRASTPQAVPRAPPHLQPPSVPTVALSTHQVGTSDDIPELPVDENWRPTGQMRGSLTGNAYSQAIDRYLGQPAQQQNQTRPPSTSDARRPR</sequence>
<dbReference type="GO" id="GO:0000785">
    <property type="term" value="C:chromatin"/>
    <property type="evidence" value="ECO:0007669"/>
    <property type="project" value="TreeGrafter"/>
</dbReference>
<dbReference type="AlphaFoldDB" id="A0A5J9TLX9"/>
<feature type="region of interest" description="Disordered" evidence="1">
    <location>
        <begin position="371"/>
        <end position="392"/>
    </location>
</feature>
<dbReference type="Proteomes" id="UP000324897">
    <property type="component" value="Chromosome 3"/>
</dbReference>
<feature type="compositionally biased region" description="Polar residues" evidence="1">
    <location>
        <begin position="376"/>
        <end position="392"/>
    </location>
</feature>
<comment type="caution">
    <text evidence="2">The sequence shown here is derived from an EMBL/GenBank/DDBJ whole genome shotgun (WGS) entry which is preliminary data.</text>
</comment>
<feature type="region of interest" description="Disordered" evidence="1">
    <location>
        <begin position="594"/>
        <end position="617"/>
    </location>
</feature>
<dbReference type="PANTHER" id="PTHR10782">
    <property type="entry name" value="ZINC FINGER MIZ DOMAIN-CONTAINING PROTEIN"/>
    <property type="match status" value="1"/>
</dbReference>
<evidence type="ECO:0000313" key="2">
    <source>
        <dbReference type="EMBL" id="TVU12409.1"/>
    </source>
</evidence>
<name>A0A5J9TLX9_9POAL</name>
<dbReference type="Gene3D" id="3.30.40.10">
    <property type="entry name" value="Zinc/RING finger domain, C3HC4 (zinc finger)"/>
    <property type="match status" value="1"/>
</dbReference>
<feature type="compositionally biased region" description="Pro residues" evidence="1">
    <location>
        <begin position="733"/>
        <end position="743"/>
    </location>
</feature>
<feature type="compositionally biased region" description="Polar residues" evidence="1">
    <location>
        <begin position="449"/>
        <end position="467"/>
    </location>
</feature>
<evidence type="ECO:0000256" key="1">
    <source>
        <dbReference type="SAM" id="MobiDB-lite"/>
    </source>
</evidence>
<organism evidence="2 3">
    <name type="scientific">Eragrostis curvula</name>
    <name type="common">weeping love grass</name>
    <dbReference type="NCBI Taxonomy" id="38414"/>
    <lineage>
        <taxon>Eukaryota</taxon>
        <taxon>Viridiplantae</taxon>
        <taxon>Streptophyta</taxon>
        <taxon>Embryophyta</taxon>
        <taxon>Tracheophyta</taxon>
        <taxon>Spermatophyta</taxon>
        <taxon>Magnoliopsida</taxon>
        <taxon>Liliopsida</taxon>
        <taxon>Poales</taxon>
        <taxon>Poaceae</taxon>
        <taxon>PACMAD clade</taxon>
        <taxon>Chloridoideae</taxon>
        <taxon>Eragrostideae</taxon>
        <taxon>Eragrostidinae</taxon>
        <taxon>Eragrostis</taxon>
    </lineage>
</organism>
<dbReference type="GO" id="GO:0016925">
    <property type="term" value="P:protein sumoylation"/>
    <property type="evidence" value="ECO:0007669"/>
    <property type="project" value="TreeGrafter"/>
</dbReference>
<feature type="compositionally biased region" description="Polar residues" evidence="1">
    <location>
        <begin position="774"/>
        <end position="784"/>
    </location>
</feature>
<keyword evidence="3" id="KW-1185">Reference proteome</keyword>
<proteinExistence type="predicted"/>